<feature type="transmembrane region" description="Helical" evidence="7">
    <location>
        <begin position="168"/>
        <end position="188"/>
    </location>
</feature>
<organism evidence="8 9">
    <name type="scientific">Halodurantibacterium flavum</name>
    <dbReference type="NCBI Taxonomy" id="1382802"/>
    <lineage>
        <taxon>Bacteria</taxon>
        <taxon>Pseudomonadati</taxon>
        <taxon>Pseudomonadota</taxon>
        <taxon>Alphaproteobacteria</taxon>
        <taxon>Rhodobacterales</taxon>
        <taxon>Paracoccaceae</taxon>
        <taxon>Halodurantibacterium</taxon>
    </lineage>
</organism>
<evidence type="ECO:0000256" key="4">
    <source>
        <dbReference type="ARBA" id="ARBA00022692"/>
    </source>
</evidence>
<feature type="transmembrane region" description="Helical" evidence="7">
    <location>
        <begin position="54"/>
        <end position="77"/>
    </location>
</feature>
<keyword evidence="3" id="KW-1003">Cell membrane</keyword>
<feature type="transmembrane region" description="Helical" evidence="7">
    <location>
        <begin position="422"/>
        <end position="444"/>
    </location>
</feature>
<sequence length="453" mass="46871">MSAASSAARPLWRPFLVFLLPMMATNILQSLSMTINNIFLGRMLGFEALAAASVFFPVAFLFIAFLIGLSAGATVLVGQAQGAGAVDKIKAVAGTSITVALAGGILIAGMGWHFAAQILTLLGTPAEIFGQAVAYARMSFLVMPFTFLFLVAASLLRGTGDTVRPLMAQIFATILGAALTPALIQGWIGLPPLGAPAAALAAGLAFLAALVALGGYLSAKGHVMAPDRALLRAMRPDPALLALILRIGLPTGVQVVAGSLAGLVIVGLVNAYGVQATAAYGAVSQIISYVQFPALSISIAASVFGAQMIGRGRPDRLGEVLRTAMAMNLILTGGLVLIVYAGSRQIIGLFLTDPAIVDLSQELLHIVAWAALMFGAGTIFSGIMRASGTVLMPMVIGLFAILGVEIPVAVLLSGQIGLPGIWWGYVASFAAMMVLQGAYFGLVWRRKTIHALI</sequence>
<dbReference type="RefSeq" id="WP_390262197.1">
    <property type="nucleotide sequence ID" value="NZ_JBHUGH010000009.1"/>
</dbReference>
<evidence type="ECO:0000256" key="1">
    <source>
        <dbReference type="ARBA" id="ARBA00004429"/>
    </source>
</evidence>
<feature type="transmembrane region" description="Helical" evidence="7">
    <location>
        <begin position="321"/>
        <end position="343"/>
    </location>
</feature>
<gene>
    <name evidence="8" type="ORF">ACFSGJ_12485</name>
</gene>
<proteinExistence type="predicted"/>
<dbReference type="Proteomes" id="UP001597353">
    <property type="component" value="Unassembled WGS sequence"/>
</dbReference>
<comment type="subcellular location">
    <subcellularLocation>
        <location evidence="1">Cell inner membrane</location>
        <topology evidence="1">Multi-pass membrane protein</topology>
    </subcellularLocation>
</comment>
<evidence type="ECO:0000256" key="6">
    <source>
        <dbReference type="ARBA" id="ARBA00023136"/>
    </source>
</evidence>
<feature type="transmembrane region" description="Helical" evidence="7">
    <location>
        <begin position="194"/>
        <end position="219"/>
    </location>
</feature>
<dbReference type="EMBL" id="JBHUGH010000009">
    <property type="protein sequence ID" value="MFD1913030.1"/>
    <property type="molecule type" value="Genomic_DNA"/>
</dbReference>
<dbReference type="Pfam" id="PF01554">
    <property type="entry name" value="MatE"/>
    <property type="match status" value="2"/>
</dbReference>
<feature type="transmembrane region" description="Helical" evidence="7">
    <location>
        <begin position="134"/>
        <end position="156"/>
    </location>
</feature>
<reference evidence="9" key="1">
    <citation type="journal article" date="2019" name="Int. J. Syst. Evol. Microbiol.">
        <title>The Global Catalogue of Microorganisms (GCM) 10K type strain sequencing project: providing services to taxonomists for standard genome sequencing and annotation.</title>
        <authorList>
            <consortium name="The Broad Institute Genomics Platform"/>
            <consortium name="The Broad Institute Genome Sequencing Center for Infectious Disease"/>
            <person name="Wu L."/>
            <person name="Ma J."/>
        </authorList>
    </citation>
    <scope>NUCLEOTIDE SEQUENCE [LARGE SCALE GENOMIC DNA]</scope>
    <source>
        <strain evidence="9">CGMCC 4.7242</strain>
    </source>
</reference>
<keyword evidence="4 7" id="KW-0812">Transmembrane</keyword>
<dbReference type="NCBIfam" id="TIGR00797">
    <property type="entry name" value="matE"/>
    <property type="match status" value="1"/>
</dbReference>
<dbReference type="PANTHER" id="PTHR43549">
    <property type="entry name" value="MULTIDRUG RESISTANCE PROTEIN YPNP-RELATED"/>
    <property type="match status" value="1"/>
</dbReference>
<keyword evidence="6 7" id="KW-0472">Membrane</keyword>
<evidence type="ECO:0000256" key="5">
    <source>
        <dbReference type="ARBA" id="ARBA00022989"/>
    </source>
</evidence>
<feature type="transmembrane region" description="Helical" evidence="7">
    <location>
        <begin position="363"/>
        <end position="383"/>
    </location>
</feature>
<name>A0ABW4S634_9RHOB</name>
<dbReference type="PIRSF" id="PIRSF006603">
    <property type="entry name" value="DinF"/>
    <property type="match status" value="1"/>
</dbReference>
<accession>A0ABW4S634</accession>
<dbReference type="InterPro" id="IPR048279">
    <property type="entry name" value="MdtK-like"/>
</dbReference>
<protein>
    <submittedName>
        <fullName evidence="8">MATE family efflux transporter</fullName>
    </submittedName>
</protein>
<evidence type="ECO:0000313" key="9">
    <source>
        <dbReference type="Proteomes" id="UP001597353"/>
    </source>
</evidence>
<keyword evidence="5 7" id="KW-1133">Transmembrane helix</keyword>
<evidence type="ECO:0000256" key="2">
    <source>
        <dbReference type="ARBA" id="ARBA00022448"/>
    </source>
</evidence>
<evidence type="ECO:0000313" key="8">
    <source>
        <dbReference type="EMBL" id="MFD1913030.1"/>
    </source>
</evidence>
<dbReference type="InterPro" id="IPR052031">
    <property type="entry name" value="Membrane_Transporter-Flippase"/>
</dbReference>
<feature type="transmembrane region" description="Helical" evidence="7">
    <location>
        <begin position="89"/>
        <end position="114"/>
    </location>
</feature>
<comment type="caution">
    <text evidence="8">The sequence shown here is derived from an EMBL/GenBank/DDBJ whole genome shotgun (WGS) entry which is preliminary data.</text>
</comment>
<keyword evidence="9" id="KW-1185">Reference proteome</keyword>
<dbReference type="InterPro" id="IPR002528">
    <property type="entry name" value="MATE_fam"/>
</dbReference>
<feature type="transmembrane region" description="Helical" evidence="7">
    <location>
        <begin position="395"/>
        <end position="416"/>
    </location>
</feature>
<feature type="transmembrane region" description="Helical" evidence="7">
    <location>
        <begin position="286"/>
        <end position="309"/>
    </location>
</feature>
<dbReference type="PANTHER" id="PTHR43549:SF3">
    <property type="entry name" value="MULTIDRUG RESISTANCE PROTEIN YPNP-RELATED"/>
    <property type="match status" value="1"/>
</dbReference>
<keyword evidence="2" id="KW-0813">Transport</keyword>
<evidence type="ECO:0000256" key="7">
    <source>
        <dbReference type="SAM" id="Phobius"/>
    </source>
</evidence>
<feature type="transmembrane region" description="Helical" evidence="7">
    <location>
        <begin position="240"/>
        <end position="266"/>
    </location>
</feature>
<evidence type="ECO:0000256" key="3">
    <source>
        <dbReference type="ARBA" id="ARBA00022475"/>
    </source>
</evidence>